<name>A0ACC1P7D6_9PEZI</name>
<evidence type="ECO:0000313" key="1">
    <source>
        <dbReference type="EMBL" id="KAJ2987439.1"/>
    </source>
</evidence>
<proteinExistence type="predicted"/>
<accession>A0ACC1P7D6</accession>
<organism evidence="1 2">
    <name type="scientific">Xylaria curta</name>
    <dbReference type="NCBI Taxonomy" id="42375"/>
    <lineage>
        <taxon>Eukaryota</taxon>
        <taxon>Fungi</taxon>
        <taxon>Dikarya</taxon>
        <taxon>Ascomycota</taxon>
        <taxon>Pezizomycotina</taxon>
        <taxon>Sordariomycetes</taxon>
        <taxon>Xylariomycetidae</taxon>
        <taxon>Xylariales</taxon>
        <taxon>Xylariaceae</taxon>
        <taxon>Xylaria</taxon>
    </lineage>
</organism>
<protein>
    <submittedName>
        <fullName evidence="1">Uncharacterized protein</fullName>
    </submittedName>
</protein>
<dbReference type="EMBL" id="JAPDGR010000790">
    <property type="protein sequence ID" value="KAJ2987439.1"/>
    <property type="molecule type" value="Genomic_DNA"/>
</dbReference>
<evidence type="ECO:0000313" key="2">
    <source>
        <dbReference type="Proteomes" id="UP001143856"/>
    </source>
</evidence>
<sequence length="1203" mass="135938">MTSLSQIDVLDRSHSPAPNGHSNLGIPPTNYYHYPGALYPQVVTQPAPVMWDGFDPFDEEEQQRRKKGKELVPVRRVPPPLWAGYPGGYAPGAYKPLEYPHWSALPPSQPAPLPALPLPGGLEYAPRRTGKQVRYDYPPGVGRRHDVPNPESGITVSKEVDGILTPSSGDLTVHLTMDLEEDLENHLDELNRLSRLGRFSLAKEFFNENLQHHIDNPYVLLQYADLLLHQGDFKGVTLLEDDAMYKRDGEQSSSDELQTLRTNFELLQILAKAHTLDTLSGVPTVFEDALNVLIDIAIDEPISSTDIAIFALTIRLTGHPVLNSKWLRYGARALEAFHISPFRLYQTLLRQGRIWDFHDLMSFMPTIEDIKAFTYDIFGKDLIPSLKTMVSNWSDSVHGYDTSTTLGLLSIMTRILLEPIEASEKECIEILKLCLPLAILIVENDPDSLKSRPYLRLLLAKSRFAETASRQAIDSLTNQLQFSPGVFYQADISSLPIYVPLGDENPQWTPMDQPSELKDPVRLVLRSAVELGDLETEVLARRELIRLSHNPRDEFDALCTLQMSRQGDLNGYGLSLASKYLVSITKAEKEDLAISISRLLSKVASTEYWDPAHEWILNMLLYKLEGRSPSMIQRMLERSHADYHSIEESLLREISRKMSALKDWVDLQLASNPTQTRPKDTVLRAGPSWRNGNRHTARRTKGTGVRRPTEQHPKRDQQQGTERSTPLMTGSKPDESVQIHRPAPEGNPLTIKIVDNGQQSTAGQNLPTQSPRSEPVGMHSSVVKMGGDDAAHEAQIRKKLEAEFDKRLEAEKESERERRNEKMAILEGLRQATKPVHILKSVANQGYSEVEAIRKEAVEQAERKARAEAQERADRLRHERRVEESKLEKEIAMAKAEMNAAELEAKFEAARAMAMEEAEKKMREEFELRKKKEDEARQQAEHEVRKRIEAEKRAYEEAKIAEELKKQLQQKAEAEKREKLEAEERALDAAKKQAEEKENQDRIRQWAAERAEKDLENQRQIHLKDAVGRKFAIPFSQGCTWQGMKELIEAAFLHVDVIGPEVLAGHYDLIGPDGTIILPQTWDEIIQPGWKISMAMWPMETSNPPQPPGLQTALPAVGHILGPSPPPRRSSDAEIVVESDRQSRRSSGSMYGSSSNYSSNISVWKPSRARRIANAFSSMLKTSIFRRRRAPSVTSSSSSELDD</sequence>
<keyword evidence="2" id="KW-1185">Reference proteome</keyword>
<reference evidence="1" key="1">
    <citation type="submission" date="2022-10" db="EMBL/GenBank/DDBJ databases">
        <title>Genome Sequence of Xylaria curta.</title>
        <authorList>
            <person name="Buettner E."/>
        </authorList>
    </citation>
    <scope>NUCLEOTIDE SEQUENCE</scope>
    <source>
        <strain evidence="1">Babe10</strain>
    </source>
</reference>
<dbReference type="Proteomes" id="UP001143856">
    <property type="component" value="Unassembled WGS sequence"/>
</dbReference>
<gene>
    <name evidence="1" type="ORF">NUW58_g4504</name>
</gene>
<comment type="caution">
    <text evidence="1">The sequence shown here is derived from an EMBL/GenBank/DDBJ whole genome shotgun (WGS) entry which is preliminary data.</text>
</comment>